<dbReference type="InterPro" id="IPR039422">
    <property type="entry name" value="MarR/SlyA-like"/>
</dbReference>
<dbReference type="InterPro" id="IPR000835">
    <property type="entry name" value="HTH_MarR-typ"/>
</dbReference>
<name>A0AAE6EIK6_AGRTU</name>
<dbReference type="Pfam" id="PF12802">
    <property type="entry name" value="MarR_2"/>
    <property type="match status" value="1"/>
</dbReference>
<accession>A0AAE6EIK6</accession>
<dbReference type="PANTHER" id="PTHR33164">
    <property type="entry name" value="TRANSCRIPTIONAL REGULATOR, MARR FAMILY"/>
    <property type="match status" value="1"/>
</dbReference>
<feature type="domain" description="HTH marR-type" evidence="1">
    <location>
        <begin position="6"/>
        <end position="138"/>
    </location>
</feature>
<reference evidence="2 3" key="1">
    <citation type="submission" date="2019-04" db="EMBL/GenBank/DDBJ databases">
        <title>Complete genome sequence of Agrobacterium tumefaciens CFBP5877.</title>
        <authorList>
            <person name="Huang Y.-Y."/>
            <person name="Chiang H.-Y."/>
            <person name="Chou L."/>
            <person name="Lai E.-M."/>
            <person name="Kuo C.-H."/>
        </authorList>
    </citation>
    <scope>NUCLEOTIDE SEQUENCE [LARGE SCALE GENOMIC DNA]</scope>
    <source>
        <strain evidence="2 3">CFBP5877</strain>
        <plasmid evidence="3">patcfbp5877b</plasmid>
    </source>
</reference>
<dbReference type="InterPro" id="IPR036390">
    <property type="entry name" value="WH_DNA-bd_sf"/>
</dbReference>
<dbReference type="Proteomes" id="UP000298579">
    <property type="component" value="Plasmid pAtCFBP5877b"/>
</dbReference>
<dbReference type="PANTHER" id="PTHR33164:SF57">
    <property type="entry name" value="MARR-FAMILY TRANSCRIPTIONAL REGULATOR"/>
    <property type="match status" value="1"/>
</dbReference>
<proteinExistence type="predicted"/>
<sequence>MGANPEKDLCFVVVRFARLLSREVNSRLSELGMTGEQMALLDAIERIPSPRNTDVSVALGLDPSTVSANIKPLLRLGLITTLDDPSDRRAKTLELAAEGRRKLLSARVILDEIDVRIKRKLEQNGSLEDVTLALDRLC</sequence>
<dbReference type="SMART" id="SM00347">
    <property type="entry name" value="HTH_MARR"/>
    <property type="match status" value="1"/>
</dbReference>
<gene>
    <name evidence="2" type="ORF">CFBP5877_27380</name>
</gene>
<organism evidence="2 3">
    <name type="scientific">Agrobacterium tumefaciens</name>
    <dbReference type="NCBI Taxonomy" id="358"/>
    <lineage>
        <taxon>Bacteria</taxon>
        <taxon>Pseudomonadati</taxon>
        <taxon>Pseudomonadota</taxon>
        <taxon>Alphaproteobacteria</taxon>
        <taxon>Hyphomicrobiales</taxon>
        <taxon>Rhizobiaceae</taxon>
        <taxon>Rhizobium/Agrobacterium group</taxon>
        <taxon>Agrobacterium</taxon>
        <taxon>Agrobacterium tumefaciens complex</taxon>
    </lineage>
</organism>
<dbReference type="GO" id="GO:0006950">
    <property type="term" value="P:response to stress"/>
    <property type="evidence" value="ECO:0007669"/>
    <property type="project" value="TreeGrafter"/>
</dbReference>
<dbReference type="AlphaFoldDB" id="A0AAE6EIK6"/>
<dbReference type="InterPro" id="IPR036388">
    <property type="entry name" value="WH-like_DNA-bd_sf"/>
</dbReference>
<dbReference type="PROSITE" id="PS50995">
    <property type="entry name" value="HTH_MARR_2"/>
    <property type="match status" value="1"/>
</dbReference>
<dbReference type="Gene3D" id="1.10.10.10">
    <property type="entry name" value="Winged helix-like DNA-binding domain superfamily/Winged helix DNA-binding domain"/>
    <property type="match status" value="1"/>
</dbReference>
<evidence type="ECO:0000313" key="2">
    <source>
        <dbReference type="EMBL" id="QCL82821.1"/>
    </source>
</evidence>
<geneLocation type="plasmid" evidence="3">
    <name>patcfbp5877b</name>
</geneLocation>
<keyword evidence="2" id="KW-0614">Plasmid</keyword>
<dbReference type="GO" id="GO:0003700">
    <property type="term" value="F:DNA-binding transcription factor activity"/>
    <property type="evidence" value="ECO:0007669"/>
    <property type="project" value="InterPro"/>
</dbReference>
<evidence type="ECO:0000259" key="1">
    <source>
        <dbReference type="PROSITE" id="PS50995"/>
    </source>
</evidence>
<dbReference type="EMBL" id="CP039900">
    <property type="protein sequence ID" value="QCL82821.1"/>
    <property type="molecule type" value="Genomic_DNA"/>
</dbReference>
<evidence type="ECO:0000313" key="3">
    <source>
        <dbReference type="Proteomes" id="UP000298579"/>
    </source>
</evidence>
<protein>
    <submittedName>
        <fullName evidence="2">Winged helix-turn-helix transcriptional regulator</fullName>
    </submittedName>
</protein>
<dbReference type="SUPFAM" id="SSF46785">
    <property type="entry name" value="Winged helix' DNA-binding domain"/>
    <property type="match status" value="1"/>
</dbReference>